<geneLocation type="mitochondrion" evidence="1"/>
<proteinExistence type="predicted"/>
<comment type="caution">
    <text evidence="1">The sequence shown here is derived from an EMBL/GenBank/DDBJ whole genome shotgun (WGS) entry which is preliminary data.</text>
</comment>
<keyword evidence="1" id="KW-0496">Mitochondrion</keyword>
<dbReference type="EMBL" id="LKAM01000001">
    <property type="protein sequence ID" value="KUM50371.1"/>
    <property type="molecule type" value="Genomic_DNA"/>
</dbReference>
<organism evidence="1">
    <name type="scientific">Picea glauca</name>
    <name type="common">White spruce</name>
    <name type="synonym">Pinus glauca</name>
    <dbReference type="NCBI Taxonomy" id="3330"/>
    <lineage>
        <taxon>Eukaryota</taxon>
        <taxon>Viridiplantae</taxon>
        <taxon>Streptophyta</taxon>
        <taxon>Embryophyta</taxon>
        <taxon>Tracheophyta</taxon>
        <taxon>Spermatophyta</taxon>
        <taxon>Pinopsida</taxon>
        <taxon>Pinidae</taxon>
        <taxon>Conifers I</taxon>
        <taxon>Pinales</taxon>
        <taxon>Pinaceae</taxon>
        <taxon>Picea</taxon>
    </lineage>
</organism>
<name>A0A101M3G9_PICGL</name>
<reference evidence="1" key="1">
    <citation type="journal article" date="2015" name="Genome Biol. Evol.">
        <title>Organellar Genomes of White Spruce (Picea glauca): Assembly and Annotation.</title>
        <authorList>
            <person name="Jackman S.D."/>
            <person name="Warren R.L."/>
            <person name="Gibb E.A."/>
            <person name="Vandervalk B.P."/>
            <person name="Mohamadi H."/>
            <person name="Chu J."/>
            <person name="Raymond A."/>
            <person name="Pleasance S."/>
            <person name="Coope R."/>
            <person name="Wildung M.R."/>
            <person name="Ritland C.E."/>
            <person name="Bousquet J."/>
            <person name="Jones S.J."/>
            <person name="Bohlmann J."/>
            <person name="Birol I."/>
        </authorList>
    </citation>
    <scope>NUCLEOTIDE SEQUENCE [LARGE SCALE GENOMIC DNA]</scope>
    <source>
        <tissue evidence="1">Flushing bud</tissue>
    </source>
</reference>
<gene>
    <name evidence="1" type="ORF">ABT39_MTgene214</name>
</gene>
<accession>A0A101M3G9</accession>
<sequence>MPESNRQSFRRLLNKMTDTQRSNAGSLVRQRHGATGMHAGYLFGEVKNPSALCYRTSPI</sequence>
<protein>
    <submittedName>
        <fullName evidence="1">Uncharacterized protein</fullName>
    </submittedName>
</protein>
<evidence type="ECO:0000313" key="1">
    <source>
        <dbReference type="EMBL" id="KUM50371.1"/>
    </source>
</evidence>
<dbReference type="AlphaFoldDB" id="A0A101M3G9"/>